<protein>
    <recommendedName>
        <fullName evidence="4">PGF-CTERM sorting domain-containing protein</fullName>
    </recommendedName>
</protein>
<evidence type="ECO:0008006" key="4">
    <source>
        <dbReference type="Google" id="ProtNLM"/>
    </source>
</evidence>
<keyword evidence="1" id="KW-0472">Membrane</keyword>
<feature type="transmembrane region" description="Helical" evidence="1">
    <location>
        <begin position="359"/>
        <end position="377"/>
    </location>
</feature>
<keyword evidence="1" id="KW-1133">Transmembrane helix</keyword>
<accession>A0ABT4IKG3</accession>
<keyword evidence="1" id="KW-0812">Transmembrane</keyword>
<dbReference type="Proteomes" id="UP001141336">
    <property type="component" value="Unassembled WGS sequence"/>
</dbReference>
<organism evidence="2 3">
    <name type="scientific">Methanocorpusculum vombati</name>
    <dbReference type="NCBI Taxonomy" id="3002864"/>
    <lineage>
        <taxon>Archaea</taxon>
        <taxon>Methanobacteriati</taxon>
        <taxon>Methanobacteriota</taxon>
        <taxon>Stenosarchaea group</taxon>
        <taxon>Methanomicrobia</taxon>
        <taxon>Methanomicrobiales</taxon>
        <taxon>Methanocorpusculaceae</taxon>
        <taxon>Methanocorpusculum</taxon>
    </lineage>
</organism>
<evidence type="ECO:0000313" key="3">
    <source>
        <dbReference type="Proteomes" id="UP001141336"/>
    </source>
</evidence>
<dbReference type="EMBL" id="JAPTGC010000003">
    <property type="protein sequence ID" value="MCZ0862238.1"/>
    <property type="molecule type" value="Genomic_DNA"/>
</dbReference>
<dbReference type="RefSeq" id="WP_268922466.1">
    <property type="nucleotide sequence ID" value="NZ_JAPTGC010000003.1"/>
</dbReference>
<sequence>MNNGTRKTGILLLAAGLLVLLAFAGAVSAYSFDFITPDSQTATLKMGVGSQIVVDCVTDNIPAGATMRIVLAKSGGNSIESKSVIIQSDGHFGTTFETWELAGGMYTVTVQEPKDYPFGSKRNWFTVQLVDRTGELTSTAPRVQYSTEEVQVSGKASATGGRGVELTMYEGTTTDGRVVYGPTWVGTDENGQFSEKLPATGAGVYQVVVKDKDGYIGLLTYTLMSGSATTSATTTATPTSAGKTLTANAEVSSDKPAYFAVKTGTGDATITAFRGTDWTIEYTVNGGSVTRVNNKDENSDETITITASDATVHLKVYPTKEGVSGTVYLTAKNVVSFAEDPKLSDSFGTGAGPSATQSPVGAVVPVLGILGAAALILSRR</sequence>
<name>A0ABT4IKG3_9EURY</name>
<comment type="caution">
    <text evidence="2">The sequence shown here is derived from an EMBL/GenBank/DDBJ whole genome shotgun (WGS) entry which is preliminary data.</text>
</comment>
<reference evidence="2" key="1">
    <citation type="submission" date="2022-12" db="EMBL/GenBank/DDBJ databases">
        <title>Isolation and characterisation of novel Methanocorpusculum spp. from native Australian herbivores indicates the genus is ancestrally host-associated.</title>
        <authorList>
            <person name="Volmer J.G."/>
            <person name="Soo R.M."/>
            <person name="Evans P.N."/>
            <person name="Hoedt E.C."/>
            <person name="Astorga Alsina A.L."/>
            <person name="Woodcroft B.J."/>
            <person name="Tyson G.W."/>
            <person name="Hugenholtz P."/>
            <person name="Morrison M."/>
        </authorList>
    </citation>
    <scope>NUCLEOTIDE SEQUENCE</scope>
    <source>
        <strain evidence="2">CW153</strain>
    </source>
</reference>
<proteinExistence type="predicted"/>
<keyword evidence="3" id="KW-1185">Reference proteome</keyword>
<gene>
    <name evidence="2" type="ORF">O0S09_03080</name>
</gene>
<evidence type="ECO:0000313" key="2">
    <source>
        <dbReference type="EMBL" id="MCZ0862238.1"/>
    </source>
</evidence>
<evidence type="ECO:0000256" key="1">
    <source>
        <dbReference type="SAM" id="Phobius"/>
    </source>
</evidence>